<dbReference type="Gene3D" id="1.50.10.20">
    <property type="match status" value="1"/>
</dbReference>
<protein>
    <submittedName>
        <fullName evidence="1">Pectate lyase</fullName>
    </submittedName>
</protein>
<dbReference type="AlphaFoldDB" id="A0AAU7EKZ6"/>
<accession>A0AAU7EKZ6</accession>
<dbReference type="InterPro" id="IPR012669">
    <property type="entry name" value="Pectate_lyase"/>
</dbReference>
<dbReference type="Pfam" id="PF09492">
    <property type="entry name" value="Pec_lyase"/>
    <property type="match status" value="1"/>
</dbReference>
<sequence>MRQTNYILLVFSFFILGSKLEAQQNISEERVLGTMLKATEFMVENVSTNGGYVWYYMPDFSRQWGEMEAYKTMIWLQHPGTISMGHVFLDAFRVTQNEYYYKAAEKAARAIIWGQSPEGGWNYMIDFAGDRSLKQWYNTIGKNGWRLEEFQHYYGNSTFDDDVTTDAARFLLRMYLEKMDPTYKPALDKAIDFILKSQYINGGWPQRYPLKYDFNKQGFPDYSSFYTFNDDVIWENINFLMQCYLVLGQERFLDPISRGMKFYKISQASCGAWGQQVNMKMEATSARTYEPAAFLPGATCENALLLIKFYRLTGDKQFLEGIPKAIKWLEEVKLPIDKIEGHRTHPTFVDIKTNKPIYVHRKGSNAKYGRYYVDEDDKNLLSHYYGKGFVNLQELKDEYEKILKLSVEEVTQDSPLKPQQFQHKVTPQSFYDLNRHIFNFKIDESKIVEVVEQLDSQNRWLSDRAFISNPYIGDGVNTETTHAYATTRVGDETDTSPYPDTTNQEYISTGTYIRNMKLLINYIQSYNNK</sequence>
<dbReference type="SUPFAM" id="SSF81853">
    <property type="entry name" value="Family 10 polysaccharide lyase"/>
    <property type="match status" value="1"/>
</dbReference>
<evidence type="ECO:0000313" key="2">
    <source>
        <dbReference type="Proteomes" id="UP001224325"/>
    </source>
</evidence>
<dbReference type="GO" id="GO:0016829">
    <property type="term" value="F:lyase activity"/>
    <property type="evidence" value="ECO:0007669"/>
    <property type="project" value="UniProtKB-KW"/>
</dbReference>
<organism evidence="1 2">
    <name type="scientific">Mariniflexile litorale</name>
    <dbReference type="NCBI Taxonomy" id="3045158"/>
    <lineage>
        <taxon>Bacteria</taxon>
        <taxon>Pseudomonadati</taxon>
        <taxon>Bacteroidota</taxon>
        <taxon>Flavobacteriia</taxon>
        <taxon>Flavobacteriales</taxon>
        <taxon>Flavobacteriaceae</taxon>
        <taxon>Mariniflexile</taxon>
    </lineage>
</organism>
<dbReference type="Proteomes" id="UP001224325">
    <property type="component" value="Chromosome"/>
</dbReference>
<keyword evidence="2" id="KW-1185">Reference proteome</keyword>
<dbReference type="RefSeq" id="WP_308991044.1">
    <property type="nucleotide sequence ID" value="NZ_CP155618.1"/>
</dbReference>
<dbReference type="EMBL" id="CP155618">
    <property type="protein sequence ID" value="XBL16187.1"/>
    <property type="molecule type" value="Genomic_DNA"/>
</dbReference>
<evidence type="ECO:0000313" key="1">
    <source>
        <dbReference type="EMBL" id="XBL16187.1"/>
    </source>
</evidence>
<name>A0AAU7EKZ6_9FLAO</name>
<keyword evidence="1" id="KW-0456">Lyase</keyword>
<reference evidence="1" key="1">
    <citation type="submission" date="2024-04" db="EMBL/GenBank/DDBJ databases">
        <title>Mariniflexile litorale, isolated from the shallow sediments of the Sea of Japan.</title>
        <authorList>
            <person name="Romanenko L."/>
            <person name="Isaeva M."/>
        </authorList>
    </citation>
    <scope>NUCLEOTIDE SEQUENCE [LARGE SCALE GENOMIC DNA]</scope>
    <source>
        <strain evidence="1">KMM 9835</strain>
    </source>
</reference>
<gene>
    <name evidence="1" type="ORF">QLS71_009255</name>
</gene>
<dbReference type="KEGG" id="mlil:QLS71_009255"/>
<proteinExistence type="predicted"/>